<organism evidence="2 3">
    <name type="scientific">Bilophila wadsworthia (strain 3_1_6)</name>
    <dbReference type="NCBI Taxonomy" id="563192"/>
    <lineage>
        <taxon>Bacteria</taxon>
        <taxon>Pseudomonadati</taxon>
        <taxon>Thermodesulfobacteriota</taxon>
        <taxon>Desulfovibrionia</taxon>
        <taxon>Desulfovibrionales</taxon>
        <taxon>Desulfovibrionaceae</taxon>
        <taxon>Bilophila</taxon>
    </lineage>
</organism>
<evidence type="ECO:0000256" key="1">
    <source>
        <dbReference type="SAM" id="MobiDB-lite"/>
    </source>
</evidence>
<comment type="caution">
    <text evidence="2">The sequence shown here is derived from an EMBL/GenBank/DDBJ whole genome shotgun (WGS) entry which is preliminary data.</text>
</comment>
<dbReference type="OrthoDB" id="8160844at2"/>
<reference evidence="2 3" key="2">
    <citation type="submission" date="2013-04" db="EMBL/GenBank/DDBJ databases">
        <title>The Genome Sequence of Bilophila wadsworthia 3_1_6.</title>
        <authorList>
            <consortium name="The Broad Institute Genomics Platform"/>
            <person name="Earl A."/>
            <person name="Ward D."/>
            <person name="Feldgarden M."/>
            <person name="Gevers D."/>
            <person name="Sibley C."/>
            <person name="Strauss J."/>
            <person name="Allen-Vercoe E."/>
            <person name="Walker B."/>
            <person name="Young S."/>
            <person name="Zeng Q."/>
            <person name="Gargeya S."/>
            <person name="Fitzgerald M."/>
            <person name="Haas B."/>
            <person name="Abouelleil A."/>
            <person name="Allen A.W."/>
            <person name="Alvarado L."/>
            <person name="Arachchi H.M."/>
            <person name="Berlin A.M."/>
            <person name="Chapman S.B."/>
            <person name="Gainer-Dewar J."/>
            <person name="Goldberg J."/>
            <person name="Griggs A."/>
            <person name="Gujja S."/>
            <person name="Hansen M."/>
            <person name="Howarth C."/>
            <person name="Imamovic A."/>
            <person name="Ireland A."/>
            <person name="Larimer J."/>
            <person name="McCowan C."/>
            <person name="Murphy C."/>
            <person name="Pearson M."/>
            <person name="Poon T.W."/>
            <person name="Priest M."/>
            <person name="Roberts A."/>
            <person name="Saif S."/>
            <person name="Shea T."/>
            <person name="Sisk P."/>
            <person name="Sykes S."/>
            <person name="Wortman J."/>
            <person name="Nusbaum C."/>
            <person name="Birren B."/>
        </authorList>
    </citation>
    <scope>NUCLEOTIDE SEQUENCE [LARGE SCALE GENOMIC DNA]</scope>
    <source>
        <strain evidence="2 3">3_1_6</strain>
    </source>
</reference>
<reference evidence="2 3" key="1">
    <citation type="submission" date="2010-10" db="EMBL/GenBank/DDBJ databases">
        <authorList>
            <consortium name="The Broad Institute Genome Sequencing Platform"/>
            <person name="Ward D."/>
            <person name="Earl A."/>
            <person name="Feldgarden M."/>
            <person name="Young S.K."/>
            <person name="Gargeya S."/>
            <person name="Zeng Q."/>
            <person name="Alvarado L."/>
            <person name="Berlin A."/>
            <person name="Bochicchio J."/>
            <person name="Chapman S.B."/>
            <person name="Chen Z."/>
            <person name="Freedman E."/>
            <person name="Gellesch M."/>
            <person name="Goldberg J."/>
            <person name="Griggs A."/>
            <person name="Gujja S."/>
            <person name="Heilman E."/>
            <person name="Heiman D."/>
            <person name="Howarth C."/>
            <person name="Mehta T."/>
            <person name="Neiman D."/>
            <person name="Pearson M."/>
            <person name="Roberts A."/>
            <person name="Saif S."/>
            <person name="Shea T."/>
            <person name="Shenoy N."/>
            <person name="Sisk P."/>
            <person name="Stolte C."/>
            <person name="Sykes S."/>
            <person name="White J."/>
            <person name="Yandava C."/>
            <person name="Allen-Vercoe E."/>
            <person name="Sibley C."/>
            <person name="Ambrose C.E."/>
            <person name="Strauss J."/>
            <person name="Daigneault M."/>
            <person name="Haas B."/>
            <person name="Nusbaum C."/>
            <person name="Birren B."/>
        </authorList>
    </citation>
    <scope>NUCLEOTIDE SEQUENCE [LARGE SCALE GENOMIC DNA]</scope>
    <source>
        <strain evidence="2 3">3_1_6</strain>
    </source>
</reference>
<keyword evidence="3" id="KW-1185">Reference proteome</keyword>
<dbReference type="RefSeq" id="WP_005024186.1">
    <property type="nucleotide sequence ID" value="NZ_KE150239.1"/>
</dbReference>
<dbReference type="GeneID" id="78087030"/>
<proteinExistence type="predicted"/>
<evidence type="ECO:0000313" key="3">
    <source>
        <dbReference type="Proteomes" id="UP000006034"/>
    </source>
</evidence>
<protein>
    <submittedName>
        <fullName evidence="2">Uncharacterized protein</fullName>
    </submittedName>
</protein>
<name>E5Y1W8_BILW3</name>
<dbReference type="HOGENOM" id="CLU_096367_3_0_7"/>
<gene>
    <name evidence="2" type="ORF">HMPREF0179_00177</name>
</gene>
<dbReference type="STRING" id="563192.HMPREF0179_00177"/>
<evidence type="ECO:0000313" key="2">
    <source>
        <dbReference type="EMBL" id="EFV45995.1"/>
    </source>
</evidence>
<accession>E5Y1W8</accession>
<dbReference type="EMBL" id="ADCP02000002">
    <property type="protein sequence ID" value="EFV45995.1"/>
    <property type="molecule type" value="Genomic_DNA"/>
</dbReference>
<feature type="compositionally biased region" description="Basic and acidic residues" evidence="1">
    <location>
        <begin position="137"/>
        <end position="146"/>
    </location>
</feature>
<dbReference type="Proteomes" id="UP000006034">
    <property type="component" value="Unassembled WGS sequence"/>
</dbReference>
<sequence length="159" mass="17220">MISIKLNRKNPGGLKGFSKRLEALAGKEVAVGFPRGGSGLGNPHYKNGASILLVAVANNYGLGVPRRAFMELAAEKIRKWFPEYMRTAMPDAEAGNTDIHDVLETAGSVGTDLAKEAIADGDWEPNAPETIKRKKGSDKPLIDTDAMRQAATWQVRDRS</sequence>
<feature type="region of interest" description="Disordered" evidence="1">
    <location>
        <begin position="123"/>
        <end position="159"/>
    </location>
</feature>
<dbReference type="AlphaFoldDB" id="E5Y1W8"/>